<evidence type="ECO:0000313" key="3">
    <source>
        <dbReference type="Proteomes" id="UP001458880"/>
    </source>
</evidence>
<proteinExistence type="predicted"/>
<dbReference type="InterPro" id="IPR009057">
    <property type="entry name" value="Homeodomain-like_sf"/>
</dbReference>
<dbReference type="EMBL" id="JASPKY010001445">
    <property type="protein sequence ID" value="KAK9674867.1"/>
    <property type="molecule type" value="Genomic_DNA"/>
</dbReference>
<evidence type="ECO:0008006" key="4">
    <source>
        <dbReference type="Google" id="ProtNLM"/>
    </source>
</evidence>
<dbReference type="Proteomes" id="UP001458880">
    <property type="component" value="Unassembled WGS sequence"/>
</dbReference>
<sequence length="221" mass="25277">MAIALTKIGQQSVTSVSKEYGIPYATLYRHWKSKSSERKLGRFVPVSTNAEEIELKNYLIYMDTLIFGLTRDDFLKLSFDYSQANQIKHPFKNGRAGDDWLAKFGTRHPDITFRTPEPTSIARTIGFNRPQIERFYTVLGEVLEKHKFPATSIYNMDETRLMSNSNKPPKIFTARGKKQVGIIASSERGQLTTVTTYVVTLRQGHLSHSIFFSLERECKKG</sequence>
<accession>A0AAW1HF78</accession>
<dbReference type="AlphaFoldDB" id="A0AAW1HF78"/>
<organism evidence="2 3">
    <name type="scientific">Popillia japonica</name>
    <name type="common">Japanese beetle</name>
    <dbReference type="NCBI Taxonomy" id="7064"/>
    <lineage>
        <taxon>Eukaryota</taxon>
        <taxon>Metazoa</taxon>
        <taxon>Ecdysozoa</taxon>
        <taxon>Arthropoda</taxon>
        <taxon>Hexapoda</taxon>
        <taxon>Insecta</taxon>
        <taxon>Pterygota</taxon>
        <taxon>Neoptera</taxon>
        <taxon>Endopterygota</taxon>
        <taxon>Coleoptera</taxon>
        <taxon>Polyphaga</taxon>
        <taxon>Scarabaeiformia</taxon>
        <taxon>Scarabaeidae</taxon>
        <taxon>Rutelinae</taxon>
        <taxon>Popillia</taxon>
    </lineage>
</organism>
<comment type="subcellular location">
    <subcellularLocation>
        <location evidence="1">Nucleus</location>
    </subcellularLocation>
</comment>
<evidence type="ECO:0000256" key="1">
    <source>
        <dbReference type="ARBA" id="ARBA00004123"/>
    </source>
</evidence>
<evidence type="ECO:0000313" key="2">
    <source>
        <dbReference type="EMBL" id="KAK9674867.1"/>
    </source>
</evidence>
<protein>
    <recommendedName>
        <fullName evidence="4">HTH psq-type domain-containing protein</fullName>
    </recommendedName>
</protein>
<name>A0AAW1HF78_POPJA</name>
<comment type="caution">
    <text evidence="2">The sequence shown here is derived from an EMBL/GenBank/DDBJ whole genome shotgun (WGS) entry which is preliminary data.</text>
</comment>
<dbReference type="GO" id="GO:0005634">
    <property type="term" value="C:nucleus"/>
    <property type="evidence" value="ECO:0007669"/>
    <property type="project" value="UniProtKB-SubCell"/>
</dbReference>
<dbReference type="SUPFAM" id="SSF46689">
    <property type="entry name" value="Homeodomain-like"/>
    <property type="match status" value="1"/>
</dbReference>
<keyword evidence="3" id="KW-1185">Reference proteome</keyword>
<gene>
    <name evidence="2" type="ORF">QE152_g40794</name>
</gene>
<reference evidence="2 3" key="1">
    <citation type="journal article" date="2024" name="BMC Genomics">
        <title>De novo assembly and annotation of Popillia japonica's genome with initial clues to its potential as an invasive pest.</title>
        <authorList>
            <person name="Cucini C."/>
            <person name="Boschi S."/>
            <person name="Funari R."/>
            <person name="Cardaioli E."/>
            <person name="Iannotti N."/>
            <person name="Marturano G."/>
            <person name="Paoli F."/>
            <person name="Bruttini M."/>
            <person name="Carapelli A."/>
            <person name="Frati F."/>
            <person name="Nardi F."/>
        </authorList>
    </citation>
    <scope>NUCLEOTIDE SEQUENCE [LARGE SCALE GENOMIC DNA]</scope>
    <source>
        <strain evidence="2">DMR45628</strain>
    </source>
</reference>